<accession>A0A1Y5HXI4</accession>
<gene>
    <name evidence="2" type="ORF">BE221DRAFT_142722</name>
</gene>
<proteinExistence type="predicted"/>
<organism evidence="2">
    <name type="scientific">Ostreococcus tauri</name>
    <name type="common">Marine green alga</name>
    <dbReference type="NCBI Taxonomy" id="70448"/>
    <lineage>
        <taxon>Eukaryota</taxon>
        <taxon>Viridiplantae</taxon>
        <taxon>Chlorophyta</taxon>
        <taxon>Mamiellophyceae</taxon>
        <taxon>Mamiellales</taxon>
        <taxon>Bathycoccaceae</taxon>
        <taxon>Ostreococcus</taxon>
    </lineage>
</organism>
<dbReference type="Proteomes" id="UP000195557">
    <property type="component" value="Unassembled WGS sequence"/>
</dbReference>
<dbReference type="AlphaFoldDB" id="A0A1Y5HXI4"/>
<evidence type="ECO:0000313" key="2">
    <source>
        <dbReference type="EMBL" id="OUS41988.1"/>
    </source>
</evidence>
<evidence type="ECO:0000256" key="1">
    <source>
        <dbReference type="SAM" id="MobiDB-lite"/>
    </source>
</evidence>
<sequence>MSLREVDDFGENKIESDSPPPIGLPGKRPVRQPKRDVPGTDVVKMFFDTCVVVRDRTTPNTAQARRLLEGFSSQSLFELFSSVFARVQSNGARVAVNKTMFAHALTLGDCLPIGAQALDRQHVGVVNENGDVLAKRQRRVLTGVRFVSTEEELGAEFREVFQSEEMADRDKTKNVSKYNASSSTSNEFAGRLPRLGSSEKNTGEVIDDGTVGAEMIIEYLHSKGRLQEQDVEKFLTCHCLRTTVFLNALVKQANALYGSHPEWHLTTEERRDMLRRERRAGISETQMDAAAQADVISDDEDTEMEDFDDDINHQHIDGLPSGNARTNKDLSGRQHTVLQDIINEFNVGDTSD</sequence>
<feature type="region of interest" description="Disordered" evidence="1">
    <location>
        <begin position="1"/>
        <end position="37"/>
    </location>
</feature>
<dbReference type="EMBL" id="KZ155839">
    <property type="protein sequence ID" value="OUS41988.1"/>
    <property type="molecule type" value="Genomic_DNA"/>
</dbReference>
<protein>
    <submittedName>
        <fullName evidence="2">Uncharacterized protein</fullName>
    </submittedName>
</protein>
<reference evidence="2" key="1">
    <citation type="submission" date="2017-04" db="EMBL/GenBank/DDBJ databases">
        <title>Population genomics of picophytoplankton unveils novel chromosome hypervariability.</title>
        <authorList>
            <consortium name="DOE Joint Genome Institute"/>
            <person name="Blanc-Mathieu R."/>
            <person name="Krasovec M."/>
            <person name="Hebrard M."/>
            <person name="Yau S."/>
            <person name="Desgranges E."/>
            <person name="Martin J."/>
            <person name="Schackwitz W."/>
            <person name="Kuo A."/>
            <person name="Salin G."/>
            <person name="Donnadieu C."/>
            <person name="Desdevises Y."/>
            <person name="Sanchez-Ferandin S."/>
            <person name="Moreau H."/>
            <person name="Rivals E."/>
            <person name="Grigoriev I.V."/>
            <person name="Grimsley N."/>
            <person name="Eyre-Walker A."/>
            <person name="Piganeau G."/>
        </authorList>
    </citation>
    <scope>NUCLEOTIDE SEQUENCE [LARGE SCALE GENOMIC DNA]</scope>
    <source>
        <strain evidence="2">RCC 1115</strain>
    </source>
</reference>
<feature type="compositionally biased region" description="Basic and acidic residues" evidence="1">
    <location>
        <begin position="1"/>
        <end position="16"/>
    </location>
</feature>
<name>A0A1Y5HXI4_OSTTA</name>